<dbReference type="InterPro" id="IPR006860">
    <property type="entry name" value="FecR"/>
</dbReference>
<keyword evidence="1" id="KW-0812">Transmembrane</keyword>
<dbReference type="EMBL" id="SUKA01000001">
    <property type="protein sequence ID" value="TJY68197.1"/>
    <property type="molecule type" value="Genomic_DNA"/>
</dbReference>
<dbReference type="InterPro" id="IPR032508">
    <property type="entry name" value="FecR_C"/>
</dbReference>
<keyword evidence="1" id="KW-1133">Transmembrane helix</keyword>
<dbReference type="Pfam" id="PF16344">
    <property type="entry name" value="FecR_C"/>
    <property type="match status" value="1"/>
</dbReference>
<dbReference type="Pfam" id="PF04773">
    <property type="entry name" value="FecR"/>
    <property type="match status" value="1"/>
</dbReference>
<feature type="transmembrane region" description="Helical" evidence="1">
    <location>
        <begin position="87"/>
        <end position="107"/>
    </location>
</feature>
<evidence type="ECO:0000256" key="1">
    <source>
        <dbReference type="SAM" id="Phobius"/>
    </source>
</evidence>
<evidence type="ECO:0000313" key="5">
    <source>
        <dbReference type="Proteomes" id="UP000309872"/>
    </source>
</evidence>
<dbReference type="Gene3D" id="3.55.50.30">
    <property type="match status" value="1"/>
</dbReference>
<dbReference type="OrthoDB" id="1099963at2"/>
<name>A0A4U0H8K4_9SPHI</name>
<gene>
    <name evidence="4" type="ORF">FAZ19_02770</name>
</gene>
<dbReference type="PANTHER" id="PTHR30273:SF2">
    <property type="entry name" value="PROTEIN FECR"/>
    <property type="match status" value="1"/>
</dbReference>
<proteinExistence type="predicted"/>
<dbReference type="PANTHER" id="PTHR30273">
    <property type="entry name" value="PERIPLASMIC SIGNAL SENSOR AND SIGMA FACTOR ACTIVATOR FECR-RELATED"/>
    <property type="match status" value="1"/>
</dbReference>
<dbReference type="Gene3D" id="2.60.120.1440">
    <property type="match status" value="1"/>
</dbReference>
<feature type="domain" description="FecR protein" evidence="2">
    <location>
        <begin position="175"/>
        <end position="277"/>
    </location>
</feature>
<evidence type="ECO:0000259" key="2">
    <source>
        <dbReference type="Pfam" id="PF04773"/>
    </source>
</evidence>
<reference evidence="4 5" key="1">
    <citation type="submission" date="2019-04" db="EMBL/GenBank/DDBJ databases">
        <title>Sphingobacterium olei sp. nov., isolated from oil-contaminated soil.</title>
        <authorList>
            <person name="Liu B."/>
        </authorList>
    </citation>
    <scope>NUCLEOTIDE SEQUENCE [LARGE SCALE GENOMIC DNA]</scope>
    <source>
        <strain evidence="4 5">Y3L14</strain>
    </source>
</reference>
<evidence type="ECO:0000259" key="3">
    <source>
        <dbReference type="Pfam" id="PF16344"/>
    </source>
</evidence>
<dbReference type="InterPro" id="IPR012373">
    <property type="entry name" value="Ferrdict_sens_TM"/>
</dbReference>
<sequence>MGKSQYDIEVLCRKYIDLSISEEELKAMLDYFKDYGIPEAFDHLLRKEFLNTIAHNPSREAEDLTDKVKLKLRKHIASKKKSDLNRWLPYVAAVFISGMIGISWFIFSPKADDTVVSEIDIMPGGNKAKIILADGRTLTLDESRNGIIVDEKEITYNDGTSTVVALESSSPQWLTLSTPRGGTYKVTLADGTTVWLNAESTLKYPTHFAKGERVVELKGEAYFDVKRVQTDNTATHFKPFKVISANQTITVLGTEFNISAYHDEEETKTTLVDGKVRVETPRSGEELTLLPGEQGKNGKNGLQKSKVDVHDYVDWKNGEFVFRDETAEEVLERIARWYDFEIDNSKYVPSNEVFSGSISRYGNLRTVLDIMQEAGGLTFEVKNRTVIIRNKIKN</sequence>
<organism evidence="4 5">
    <name type="scientific">Sphingobacterium alkalisoli</name>
    <dbReference type="NCBI Taxonomy" id="1874115"/>
    <lineage>
        <taxon>Bacteria</taxon>
        <taxon>Pseudomonadati</taxon>
        <taxon>Bacteroidota</taxon>
        <taxon>Sphingobacteriia</taxon>
        <taxon>Sphingobacteriales</taxon>
        <taxon>Sphingobacteriaceae</taxon>
        <taxon>Sphingobacterium</taxon>
    </lineage>
</organism>
<dbReference type="Proteomes" id="UP000309872">
    <property type="component" value="Unassembled WGS sequence"/>
</dbReference>
<comment type="caution">
    <text evidence="4">The sequence shown here is derived from an EMBL/GenBank/DDBJ whole genome shotgun (WGS) entry which is preliminary data.</text>
</comment>
<dbReference type="AlphaFoldDB" id="A0A4U0H8K4"/>
<keyword evidence="1" id="KW-0472">Membrane</keyword>
<evidence type="ECO:0000313" key="4">
    <source>
        <dbReference type="EMBL" id="TJY68197.1"/>
    </source>
</evidence>
<feature type="domain" description="Protein FecR C-terminal" evidence="3">
    <location>
        <begin position="319"/>
        <end position="388"/>
    </location>
</feature>
<protein>
    <submittedName>
        <fullName evidence="4">DUF4974 domain-containing protein</fullName>
    </submittedName>
</protein>
<dbReference type="RefSeq" id="WP_136819067.1">
    <property type="nucleotide sequence ID" value="NZ_BMJX01000001.1"/>
</dbReference>
<dbReference type="GO" id="GO:0016989">
    <property type="term" value="F:sigma factor antagonist activity"/>
    <property type="evidence" value="ECO:0007669"/>
    <property type="project" value="TreeGrafter"/>
</dbReference>
<accession>A0A4U0H8K4</accession>
<keyword evidence="5" id="KW-1185">Reference proteome</keyword>